<dbReference type="KEGG" id="vg:23462460"/>
<protein>
    <submittedName>
        <fullName evidence="1">Uncharacterized protein</fullName>
    </submittedName>
</protein>
<name>A0A0B5IXN2_9VIRU</name>
<evidence type="ECO:0000313" key="2">
    <source>
        <dbReference type="Proteomes" id="UP000202511"/>
    </source>
</evidence>
<accession>A0A0B5IXN2</accession>
<sequence>MASTIRCPICDQRDRAFYNVPNNHIVLLCLECSAVWLDPAHAGWGDASTEQVLCEHFGVTDSDQLFDDQMSGWATRHDVLQDQRWRHVLDRLGRARPDSVMLSLPSSHNH</sequence>
<reference evidence="1 2" key="1">
    <citation type="journal article" date="2015" name="Parasitol. Res.">
        <title>Viruses in close associations with free-living amoebae.</title>
        <authorList>
            <person name="Scheid P."/>
        </authorList>
    </citation>
    <scope>NUCLEOTIDE SEQUENCE [LARGE SCALE GENOMIC DNA]</scope>
    <source>
        <strain evidence="1">KlaHel</strain>
    </source>
</reference>
<dbReference type="Proteomes" id="UP000202511">
    <property type="component" value="Segment"/>
</dbReference>
<evidence type="ECO:0000313" key="1">
    <source>
        <dbReference type="EMBL" id="AJF97543.1"/>
    </source>
</evidence>
<organism evidence="1 2">
    <name type="scientific">Pandoravirus inopinatum</name>
    <dbReference type="NCBI Taxonomy" id="1605721"/>
    <lineage>
        <taxon>Viruses</taxon>
        <taxon>Pandoravirus</taxon>
    </lineage>
</organism>
<proteinExistence type="predicted"/>
<dbReference type="GeneID" id="23462460"/>
<dbReference type="EMBL" id="KP136319">
    <property type="protein sequence ID" value="AJF97543.1"/>
    <property type="molecule type" value="Genomic_DNA"/>
</dbReference>
<dbReference type="RefSeq" id="YP_009119778.1">
    <property type="nucleotide sequence ID" value="NC_026440.1"/>
</dbReference>